<accession>A0A166KK18</accession>
<dbReference type="EMBL" id="LIYF01000004">
    <property type="protein sequence ID" value="KZK08470.1"/>
    <property type="molecule type" value="Genomic_DNA"/>
</dbReference>
<name>A0A166KK18_LACLC</name>
<evidence type="ECO:0000313" key="2">
    <source>
        <dbReference type="EMBL" id="KZK08470.1"/>
    </source>
</evidence>
<keyword evidence="2" id="KW-0540">Nuclease</keyword>
<dbReference type="SUPFAM" id="SSF57997">
    <property type="entry name" value="Tropomyosin"/>
    <property type="match status" value="1"/>
</dbReference>
<protein>
    <submittedName>
        <fullName evidence="2">Exonuclease sbcC</fullName>
    </submittedName>
</protein>
<dbReference type="AlphaFoldDB" id="A0A166KK18"/>
<keyword evidence="2" id="KW-0378">Hydrolase</keyword>
<reference evidence="2 3" key="1">
    <citation type="submission" date="2015-08" db="EMBL/GenBank/DDBJ databases">
        <title>Draft Genome Sequences of 11 Lactococcus lactis subspecies cremoris strains.</title>
        <authorList>
            <person name="Wels M."/>
            <person name="Backus L."/>
            <person name="Boekhorst J."/>
            <person name="Dijkstra A."/>
            <person name="Beerthuizen M."/>
            <person name="Siezen R."/>
            <person name="Bachmann H."/>
            <person name="Van Hijum S."/>
        </authorList>
    </citation>
    <scope>NUCLEOTIDE SEQUENCE [LARGE SCALE GENOMIC DNA]</scope>
    <source>
        <strain evidence="2 3">KW10</strain>
    </source>
</reference>
<keyword evidence="2" id="KW-0269">Exonuclease</keyword>
<dbReference type="PATRIC" id="fig|1359.32.peg.1078"/>
<sequence>MNSLSNPSQVIVGYITHDLEVAKRRVDVLSKDFYPLEEKYNLQKSIFEQISQSYKIVKKLVDEKKEKSSVSGEALSQTLEAQKKITMILEVLKSKYGLLNHQRGQSEEHFRVISKEYKQIEKEFQEEQQSYGTIKKDYIAFENRYNSVKASYDDAKHKLAESEENIQIVEKAYSDISGLLRVSIANKESILGQFKESEKDFDTLTKEKEKLDFEIEHKFFAVDEVYQKSEELYHQLSGQYESWQEEYPKYSETYKELLPKYQIVSDTLGKLNQKYETIFNDYKALEKSKETTSMQYQQEMQKYNSEQEFYNRVSLEFNKCIEVRNNALKKQNDFETALKQIKNFLFKNNTLTFPIGEATGYNFIDEFNIPEILEDDQDLKLKNRTEFSQWLETYQSLYSIINNISKEFSQALNEYQKQLSIFIQIGGKQVISVGNTDIAYRGTKIEGYLERLEINFDSWQAEYFKREKAFALLVKDYKKYLDESIKLNNNISKMSDSKNGLQEIVDAINSLPSYMDVYSLNYRDVQFLAKALGTEVTELTHLRSEEELKEVVQKVYSEHILNLIDTNLDNTIKHFAEIRSNYDQSIINLKKQLDLLEKLTGIPTRKITIESSSPNDFDLKGYFKNALADNVKQLLSTITGSSSFINSVKKVSQFKRVQNLLSVNEGGNAIILPEIPLVFNEKNLDFSVVIANVKNIETPVKVEKLESTYLKPEKPDGLDEKPKYIEDIVIAEEIKKEHKKLDKKEVLKALA</sequence>
<keyword evidence="1" id="KW-0175">Coiled coil</keyword>
<evidence type="ECO:0000313" key="3">
    <source>
        <dbReference type="Proteomes" id="UP000076519"/>
    </source>
</evidence>
<dbReference type="GO" id="GO:0004527">
    <property type="term" value="F:exonuclease activity"/>
    <property type="evidence" value="ECO:0007669"/>
    <property type="project" value="UniProtKB-KW"/>
</dbReference>
<proteinExistence type="predicted"/>
<comment type="caution">
    <text evidence="2">The sequence shown here is derived from an EMBL/GenBank/DDBJ whole genome shotgun (WGS) entry which is preliminary data.</text>
</comment>
<dbReference type="RefSeq" id="WP_231105793.1">
    <property type="nucleotide sequence ID" value="NZ_LIYF01000004.1"/>
</dbReference>
<dbReference type="Proteomes" id="UP000076519">
    <property type="component" value="Unassembled WGS sequence"/>
</dbReference>
<evidence type="ECO:0000256" key="1">
    <source>
        <dbReference type="SAM" id="Coils"/>
    </source>
</evidence>
<gene>
    <name evidence="2" type="ORF">AB996_0160</name>
</gene>
<organism evidence="2 3">
    <name type="scientific">Lactococcus lactis subsp. cremoris</name>
    <name type="common">Streptococcus cremoris</name>
    <dbReference type="NCBI Taxonomy" id="1359"/>
    <lineage>
        <taxon>Bacteria</taxon>
        <taxon>Bacillati</taxon>
        <taxon>Bacillota</taxon>
        <taxon>Bacilli</taxon>
        <taxon>Lactobacillales</taxon>
        <taxon>Streptococcaceae</taxon>
        <taxon>Lactococcus</taxon>
    </lineage>
</organism>
<feature type="coiled-coil region" evidence="1">
    <location>
        <begin position="145"/>
        <end position="172"/>
    </location>
</feature>